<dbReference type="Proteomes" id="UP000789405">
    <property type="component" value="Unassembled WGS sequence"/>
</dbReference>
<protein>
    <submittedName>
        <fullName evidence="1">21018_t:CDS:1</fullName>
    </submittedName>
</protein>
<evidence type="ECO:0000313" key="1">
    <source>
        <dbReference type="EMBL" id="CAG8562104.1"/>
    </source>
</evidence>
<dbReference type="AlphaFoldDB" id="A0A9N9FX27"/>
<sequence length="247" mass="28814">MSLKYENGLNFKKENIIHDYDNFDNFEPLNIGESDLSYKATFKKYTEYVILRPLTISQRFTLKDFIEELNRYQDVKLHNNILRIFGFTIPANRHKFAHLHMNELVRGKLQNQNATFVTVNNIWDNWVMPPPLLTPPALAPMYIFPDYPIYNFQFGANEQPQLNVINNGNFPNANEQNGNFQIFVDGNFQHANEQNENFQLGANEQNGNIQFGANEQNVNIQPGANEQNENIQHGANEQNLFFTYQFE</sequence>
<comment type="caution">
    <text evidence="1">The sequence shown here is derived from an EMBL/GenBank/DDBJ whole genome shotgun (WGS) entry which is preliminary data.</text>
</comment>
<evidence type="ECO:0000313" key="2">
    <source>
        <dbReference type="Proteomes" id="UP000789405"/>
    </source>
</evidence>
<name>A0A9N9FX27_9GLOM</name>
<dbReference type="EMBL" id="CAJVPY010002485">
    <property type="protein sequence ID" value="CAG8562104.1"/>
    <property type="molecule type" value="Genomic_DNA"/>
</dbReference>
<reference evidence="1" key="1">
    <citation type="submission" date="2021-06" db="EMBL/GenBank/DDBJ databases">
        <authorList>
            <person name="Kallberg Y."/>
            <person name="Tangrot J."/>
            <person name="Rosling A."/>
        </authorList>
    </citation>
    <scope>NUCLEOTIDE SEQUENCE</scope>
    <source>
        <strain evidence="1">MA453B</strain>
    </source>
</reference>
<keyword evidence="2" id="KW-1185">Reference proteome</keyword>
<organism evidence="1 2">
    <name type="scientific">Dentiscutata erythropus</name>
    <dbReference type="NCBI Taxonomy" id="1348616"/>
    <lineage>
        <taxon>Eukaryota</taxon>
        <taxon>Fungi</taxon>
        <taxon>Fungi incertae sedis</taxon>
        <taxon>Mucoromycota</taxon>
        <taxon>Glomeromycotina</taxon>
        <taxon>Glomeromycetes</taxon>
        <taxon>Diversisporales</taxon>
        <taxon>Gigasporaceae</taxon>
        <taxon>Dentiscutata</taxon>
    </lineage>
</organism>
<accession>A0A9N9FX27</accession>
<proteinExistence type="predicted"/>
<gene>
    <name evidence="1" type="ORF">DERYTH_LOCUS5788</name>
</gene>